<feature type="transmembrane region" description="Helical" evidence="2">
    <location>
        <begin position="104"/>
        <end position="127"/>
    </location>
</feature>
<dbReference type="CDD" id="cd00093">
    <property type="entry name" value="HTH_XRE"/>
    <property type="match status" value="1"/>
</dbReference>
<proteinExistence type="predicted"/>
<keyword evidence="1" id="KW-0238">DNA-binding</keyword>
<dbReference type="InterPro" id="IPR001387">
    <property type="entry name" value="Cro/C1-type_HTH"/>
</dbReference>
<keyword evidence="2" id="KW-0472">Membrane</keyword>
<feature type="transmembrane region" description="Helical" evidence="2">
    <location>
        <begin position="294"/>
        <end position="313"/>
    </location>
</feature>
<feature type="transmembrane region" description="Helical" evidence="2">
    <location>
        <begin position="179"/>
        <end position="203"/>
    </location>
</feature>
<feature type="transmembrane region" description="Helical" evidence="2">
    <location>
        <begin position="133"/>
        <end position="158"/>
    </location>
</feature>
<dbReference type="InterPro" id="IPR010982">
    <property type="entry name" value="Lambda_DNA-bd_dom_sf"/>
</dbReference>
<dbReference type="AlphaFoldDB" id="A0A4Q2KEG6"/>
<dbReference type="Gene3D" id="1.10.260.40">
    <property type="entry name" value="lambda repressor-like DNA-binding domains"/>
    <property type="match status" value="1"/>
</dbReference>
<gene>
    <name evidence="4" type="ORF">ESZ91_04905</name>
</gene>
<dbReference type="EMBL" id="SDOZ01000002">
    <property type="protein sequence ID" value="RXZ61733.1"/>
    <property type="molecule type" value="Genomic_DNA"/>
</dbReference>
<evidence type="ECO:0000256" key="1">
    <source>
        <dbReference type="ARBA" id="ARBA00023125"/>
    </source>
</evidence>
<keyword evidence="2" id="KW-1133">Transmembrane helix</keyword>
<dbReference type="GO" id="GO:0003677">
    <property type="term" value="F:DNA binding"/>
    <property type="evidence" value="ECO:0007669"/>
    <property type="project" value="UniProtKB-KW"/>
</dbReference>
<evidence type="ECO:0000313" key="4">
    <source>
        <dbReference type="EMBL" id="RXZ61733.1"/>
    </source>
</evidence>
<sequence>MRIMNDFGNYLYTLRKAKGYTQAELADKLGVTNKAVSKWETGEAFPETAQLVPLADIFGVTTDELLRGRSAQCAIPPQENETPPADSAEEIARKYQPDWWHKKFAALIVCGFASIAAGVISVIAAGLLTETEWVHIAVTCALMALIGIGVDLFIYAGVASEYAFLPVKDGAWKSQLGAFIRRLLAGMSFVMLGVIGIVSCGLFEEGALLPSRAAFVGVILAGFACLAVGVFFFIYGGVVWDGYRKKVVSRSMKRAARFLTDEEKEDINAVLEERDALRAIAREDEQDNSLAGKLSSVIMLLATVAFLLLGFLGGLWHPGWVVFPVGGILCAVVGVIFKKDR</sequence>
<dbReference type="OrthoDB" id="9815852at2"/>
<evidence type="ECO:0000256" key="2">
    <source>
        <dbReference type="SAM" id="Phobius"/>
    </source>
</evidence>
<keyword evidence="5" id="KW-1185">Reference proteome</keyword>
<dbReference type="PANTHER" id="PTHR46558">
    <property type="entry name" value="TRACRIPTIONAL REGULATORY PROTEIN-RELATED-RELATED"/>
    <property type="match status" value="1"/>
</dbReference>
<reference evidence="4 5" key="1">
    <citation type="journal article" date="2019" name="Gut">
        <title>Antibiotics-induced monodominance of a novel gut bacterial order.</title>
        <authorList>
            <person name="Hildebrand F."/>
            <person name="Moitinho-Silva L."/>
            <person name="Blasche S."/>
            <person name="Jahn M.T."/>
            <person name="Gossmann T.I."/>
            <person name="Heuerta-Cepas J."/>
            <person name="Hercog R."/>
            <person name="Luetge M."/>
            <person name="Bahram M."/>
            <person name="Pryszlak A."/>
            <person name="Alves R.J."/>
            <person name="Waszak S.M."/>
            <person name="Zhu A."/>
            <person name="Ye L."/>
            <person name="Costea P.I."/>
            <person name="Aalvink S."/>
            <person name="Belzer C."/>
            <person name="Forslund S.K."/>
            <person name="Sunagawa S."/>
            <person name="Hentschel U."/>
            <person name="Merten C."/>
            <person name="Patil K.R."/>
            <person name="Benes V."/>
            <person name="Bork P."/>
        </authorList>
    </citation>
    <scope>NUCLEOTIDE SEQUENCE [LARGE SCALE GENOMIC DNA]</scope>
    <source>
        <strain evidence="4 5">HDS1380</strain>
    </source>
</reference>
<dbReference type="SUPFAM" id="SSF47413">
    <property type="entry name" value="lambda repressor-like DNA-binding domains"/>
    <property type="match status" value="1"/>
</dbReference>
<feature type="transmembrane region" description="Helical" evidence="2">
    <location>
        <begin position="215"/>
        <end position="243"/>
    </location>
</feature>
<accession>A0A4Q2KEG6</accession>
<dbReference type="Pfam" id="PF01381">
    <property type="entry name" value="HTH_3"/>
    <property type="match status" value="1"/>
</dbReference>
<protein>
    <submittedName>
        <fullName evidence="4">XRE family transcriptional regulator</fullName>
    </submittedName>
</protein>
<feature type="transmembrane region" description="Helical" evidence="2">
    <location>
        <begin position="319"/>
        <end position="337"/>
    </location>
</feature>
<keyword evidence="2" id="KW-0812">Transmembrane</keyword>
<feature type="domain" description="HTH cro/C1-type" evidence="3">
    <location>
        <begin position="11"/>
        <end position="65"/>
    </location>
</feature>
<organism evidence="4 5">
    <name type="scientific">Candidatus Borkfalkia ceftriaxoniphila</name>
    <dbReference type="NCBI Taxonomy" id="2508949"/>
    <lineage>
        <taxon>Bacteria</taxon>
        <taxon>Bacillati</taxon>
        <taxon>Bacillota</taxon>
        <taxon>Clostridia</taxon>
        <taxon>Christensenellales</taxon>
        <taxon>Christensenellaceae</taxon>
        <taxon>Candidatus Borkfalkia</taxon>
    </lineage>
</organism>
<comment type="caution">
    <text evidence="4">The sequence shown here is derived from an EMBL/GenBank/DDBJ whole genome shotgun (WGS) entry which is preliminary data.</text>
</comment>
<dbReference type="PANTHER" id="PTHR46558:SF13">
    <property type="entry name" value="HTH-TYPE TRANSCRIPTIONAL REGULATOR IMMR"/>
    <property type="match status" value="1"/>
</dbReference>
<evidence type="ECO:0000259" key="3">
    <source>
        <dbReference type="PROSITE" id="PS50943"/>
    </source>
</evidence>
<dbReference type="PROSITE" id="PS50943">
    <property type="entry name" value="HTH_CROC1"/>
    <property type="match status" value="1"/>
</dbReference>
<name>A0A4Q2KEG6_9FIRM</name>
<dbReference type="SMART" id="SM00530">
    <property type="entry name" value="HTH_XRE"/>
    <property type="match status" value="1"/>
</dbReference>
<evidence type="ECO:0000313" key="5">
    <source>
        <dbReference type="Proteomes" id="UP000291269"/>
    </source>
</evidence>
<dbReference type="Proteomes" id="UP000291269">
    <property type="component" value="Unassembled WGS sequence"/>
</dbReference>